<reference evidence="2 3" key="1">
    <citation type="journal article" date="2019" name="Sci. Rep.">
        <title>Orb-weaving spider Araneus ventricosus genome elucidates the spidroin gene catalogue.</title>
        <authorList>
            <person name="Kono N."/>
            <person name="Nakamura H."/>
            <person name="Ohtoshi R."/>
            <person name="Moran D.A.P."/>
            <person name="Shinohara A."/>
            <person name="Yoshida Y."/>
            <person name="Fujiwara M."/>
            <person name="Mori M."/>
            <person name="Tomita M."/>
            <person name="Arakawa K."/>
        </authorList>
    </citation>
    <scope>NUCLEOTIDE SEQUENCE [LARGE SCALE GENOMIC DNA]</scope>
</reference>
<evidence type="ECO:0000256" key="1">
    <source>
        <dbReference type="SAM" id="MobiDB-lite"/>
    </source>
</evidence>
<dbReference type="Proteomes" id="UP000499080">
    <property type="component" value="Unassembled WGS sequence"/>
</dbReference>
<protein>
    <submittedName>
        <fullName evidence="2">Uncharacterized protein</fullName>
    </submittedName>
</protein>
<name>A0A4Y2CJL5_ARAVE</name>
<evidence type="ECO:0000313" key="3">
    <source>
        <dbReference type="Proteomes" id="UP000499080"/>
    </source>
</evidence>
<accession>A0A4Y2CJL5</accession>
<feature type="region of interest" description="Disordered" evidence="1">
    <location>
        <begin position="86"/>
        <end position="105"/>
    </location>
</feature>
<dbReference type="AlphaFoldDB" id="A0A4Y2CJL5"/>
<keyword evidence="3" id="KW-1185">Reference proteome</keyword>
<proteinExistence type="predicted"/>
<evidence type="ECO:0000313" key="2">
    <source>
        <dbReference type="EMBL" id="GBM03475.1"/>
    </source>
</evidence>
<comment type="caution">
    <text evidence="2">The sequence shown here is derived from an EMBL/GenBank/DDBJ whole genome shotgun (WGS) entry which is preliminary data.</text>
</comment>
<sequence length="105" mass="11514">MNPTTKKCNGLKCRDLSGQAIRSPLPIQRPGNVSFKNVIHLHDSAVKRSPIGTGKPTELVKHQSFPAYQGGRSGLVVRSRLRGWRVPGLKPDSTEDSPCMRPSAR</sequence>
<dbReference type="EMBL" id="BGPR01000192">
    <property type="protein sequence ID" value="GBM03475.1"/>
    <property type="molecule type" value="Genomic_DNA"/>
</dbReference>
<organism evidence="2 3">
    <name type="scientific">Araneus ventricosus</name>
    <name type="common">Orbweaver spider</name>
    <name type="synonym">Epeira ventricosa</name>
    <dbReference type="NCBI Taxonomy" id="182803"/>
    <lineage>
        <taxon>Eukaryota</taxon>
        <taxon>Metazoa</taxon>
        <taxon>Ecdysozoa</taxon>
        <taxon>Arthropoda</taxon>
        <taxon>Chelicerata</taxon>
        <taxon>Arachnida</taxon>
        <taxon>Araneae</taxon>
        <taxon>Araneomorphae</taxon>
        <taxon>Entelegynae</taxon>
        <taxon>Araneoidea</taxon>
        <taxon>Araneidae</taxon>
        <taxon>Araneus</taxon>
    </lineage>
</organism>
<gene>
    <name evidence="2" type="ORF">AVEN_95378_1</name>
</gene>